<organism evidence="2 3">
    <name type="scientific">Salipiger profundus</name>
    <dbReference type="NCBI Taxonomy" id="1229727"/>
    <lineage>
        <taxon>Bacteria</taxon>
        <taxon>Pseudomonadati</taxon>
        <taxon>Pseudomonadota</taxon>
        <taxon>Alphaproteobacteria</taxon>
        <taxon>Rhodobacterales</taxon>
        <taxon>Roseobacteraceae</taxon>
        <taxon>Salipiger</taxon>
    </lineage>
</organism>
<feature type="region of interest" description="Disordered" evidence="1">
    <location>
        <begin position="19"/>
        <end position="222"/>
    </location>
</feature>
<evidence type="ECO:0000313" key="3">
    <source>
        <dbReference type="Proteomes" id="UP000186559"/>
    </source>
</evidence>
<name>A0A1U7D6S6_9RHOB</name>
<protein>
    <submittedName>
        <fullName evidence="2">Uncharacterized protein</fullName>
    </submittedName>
</protein>
<dbReference type="KEGG" id="tpro:Ga0080559_TMP3043"/>
<accession>A0A1U7D6S6</accession>
<dbReference type="Proteomes" id="UP000186559">
    <property type="component" value="Chromosome"/>
</dbReference>
<reference evidence="2 3" key="1">
    <citation type="submission" date="2016-03" db="EMBL/GenBank/DDBJ databases">
        <title>Deep-sea bacteria in the southern Pacific.</title>
        <authorList>
            <person name="Tang K."/>
        </authorList>
    </citation>
    <scope>NUCLEOTIDE SEQUENCE [LARGE SCALE GENOMIC DNA]</scope>
    <source>
        <strain evidence="2 3">JLT2016</strain>
    </source>
</reference>
<evidence type="ECO:0000313" key="2">
    <source>
        <dbReference type="EMBL" id="APX23839.1"/>
    </source>
</evidence>
<keyword evidence="3" id="KW-1185">Reference proteome</keyword>
<gene>
    <name evidence="2" type="ORF">Ga0080559_TMP3043</name>
</gene>
<dbReference type="RefSeq" id="WP_128549235.1">
    <property type="nucleotide sequence ID" value="NZ_BMEW01000007.1"/>
</dbReference>
<feature type="region of interest" description="Disordered" evidence="1">
    <location>
        <begin position="240"/>
        <end position="298"/>
    </location>
</feature>
<proteinExistence type="predicted"/>
<dbReference type="STRING" id="1229727.Ga0080559_TMP3043"/>
<dbReference type="AlphaFoldDB" id="A0A1U7D6S6"/>
<evidence type="ECO:0000256" key="1">
    <source>
        <dbReference type="SAM" id="MobiDB-lite"/>
    </source>
</evidence>
<feature type="compositionally biased region" description="Basic and acidic residues" evidence="1">
    <location>
        <begin position="123"/>
        <end position="144"/>
    </location>
</feature>
<feature type="compositionally biased region" description="Basic and acidic residues" evidence="1">
    <location>
        <begin position="92"/>
        <end position="107"/>
    </location>
</feature>
<dbReference type="EMBL" id="CP014796">
    <property type="protein sequence ID" value="APX23839.1"/>
    <property type="molecule type" value="Genomic_DNA"/>
</dbReference>
<sequence length="350" mass="37435">MSDPVTNVEIEDVLSSIRRLVSEDTRPKTPAQPAGAGKPDRLVLTPAQRVPEDAHVAQPAPEGREAMDGPVLLTDPEHVPASSAASDGAVSDDEHATADALESRAEPDAAPFIDIDDTDDQDALDRFVEEEVVRTLAAEFRDDEAQASGPEENDRSGPEDAPNVASADGEADRAAVAEAPFLLVPAARNPDADDMSVRSEEPPQEVSAGQSPATRQAEAPGNLSGKIAALEALLARRAGASAMDTEDEGPNAAFVHRPQPPLEWEDHDPEHGPAVDEADASPVGAASQEQERLPATESQTALVDEVQLQQMVSDMIRQELQGALGERITRNVRKLVRREIHRMLLTRDLD</sequence>